<comment type="caution">
    <text evidence="1">The sequence shown here is derived from an EMBL/GenBank/DDBJ whole genome shotgun (WGS) entry which is preliminary data.</text>
</comment>
<name>A0ABS3WJS3_9BACL</name>
<dbReference type="EMBL" id="JAGGDJ010000063">
    <property type="protein sequence ID" value="MBO7748579.1"/>
    <property type="molecule type" value="Genomic_DNA"/>
</dbReference>
<reference evidence="1 2" key="1">
    <citation type="submission" date="2021-03" db="EMBL/GenBank/DDBJ databases">
        <title>Paenibacillus artemisicola MWE-103 whole genome sequence.</title>
        <authorList>
            <person name="Ham Y.J."/>
        </authorList>
    </citation>
    <scope>NUCLEOTIDE SEQUENCE [LARGE SCALE GENOMIC DNA]</scope>
    <source>
        <strain evidence="1 2">MWE-103</strain>
    </source>
</reference>
<dbReference type="Pfam" id="PF13350">
    <property type="entry name" value="Y_phosphatase3"/>
    <property type="match status" value="1"/>
</dbReference>
<dbReference type="Gene3D" id="3.90.190.10">
    <property type="entry name" value="Protein tyrosine phosphatase superfamily"/>
    <property type="match status" value="1"/>
</dbReference>
<dbReference type="InterPro" id="IPR026893">
    <property type="entry name" value="Tyr/Ser_Pase_IphP-type"/>
</dbReference>
<accession>A0ABS3WJS3</accession>
<proteinExistence type="predicted"/>
<dbReference type="Proteomes" id="UP000670947">
    <property type="component" value="Unassembled WGS sequence"/>
</dbReference>
<organism evidence="1 2">
    <name type="scientific">Paenibacillus artemisiicola</name>
    <dbReference type="NCBI Taxonomy" id="1172618"/>
    <lineage>
        <taxon>Bacteria</taxon>
        <taxon>Bacillati</taxon>
        <taxon>Bacillota</taxon>
        <taxon>Bacilli</taxon>
        <taxon>Bacillales</taxon>
        <taxon>Paenibacillaceae</taxon>
        <taxon>Paenibacillus</taxon>
    </lineage>
</organism>
<dbReference type="SUPFAM" id="SSF52799">
    <property type="entry name" value="(Phosphotyrosine protein) phosphatases II"/>
    <property type="match status" value="1"/>
</dbReference>
<evidence type="ECO:0000313" key="2">
    <source>
        <dbReference type="Proteomes" id="UP000670947"/>
    </source>
</evidence>
<gene>
    <name evidence="1" type="ORF">I8J29_30825</name>
</gene>
<evidence type="ECO:0000313" key="1">
    <source>
        <dbReference type="EMBL" id="MBO7748579.1"/>
    </source>
</evidence>
<dbReference type="InterPro" id="IPR029021">
    <property type="entry name" value="Prot-tyrosine_phosphatase-like"/>
</dbReference>
<keyword evidence="2" id="KW-1185">Reference proteome</keyword>
<sequence length="39" mass="4317">MGVRKEFLQAALDEMEAKYGSIDGFIEKGLGVTKRNARS</sequence>
<protein>
    <submittedName>
        <fullName evidence="1">Tyrosine-protein phosphatase</fullName>
    </submittedName>
</protein>
<dbReference type="RefSeq" id="WP_208851129.1">
    <property type="nucleotide sequence ID" value="NZ_JAGGDJ010000063.1"/>
</dbReference>